<organism evidence="1 2">
    <name type="scientific">Winogradskya consettensis</name>
    <dbReference type="NCBI Taxonomy" id="113560"/>
    <lineage>
        <taxon>Bacteria</taxon>
        <taxon>Bacillati</taxon>
        <taxon>Actinomycetota</taxon>
        <taxon>Actinomycetes</taxon>
        <taxon>Micromonosporales</taxon>
        <taxon>Micromonosporaceae</taxon>
        <taxon>Winogradskya</taxon>
    </lineage>
</organism>
<dbReference type="EMBL" id="BOQP01000088">
    <property type="protein sequence ID" value="GIM85504.1"/>
    <property type="molecule type" value="Genomic_DNA"/>
</dbReference>
<name>A0A919T5B5_9ACTN</name>
<dbReference type="RefSeq" id="WP_213003884.1">
    <property type="nucleotide sequence ID" value="NZ_BAAATW010000001.1"/>
</dbReference>
<dbReference type="Proteomes" id="UP000680865">
    <property type="component" value="Unassembled WGS sequence"/>
</dbReference>
<comment type="caution">
    <text evidence="1">The sequence shown here is derived from an EMBL/GenBank/DDBJ whole genome shotgun (WGS) entry which is preliminary data.</text>
</comment>
<dbReference type="AlphaFoldDB" id="A0A919T5B5"/>
<evidence type="ECO:0000313" key="2">
    <source>
        <dbReference type="Proteomes" id="UP000680865"/>
    </source>
</evidence>
<protein>
    <submittedName>
        <fullName evidence="1">Uncharacterized protein</fullName>
    </submittedName>
</protein>
<gene>
    <name evidence="1" type="ORF">Aco04nite_96580</name>
</gene>
<evidence type="ECO:0000313" key="1">
    <source>
        <dbReference type="EMBL" id="GIM85504.1"/>
    </source>
</evidence>
<reference evidence="1" key="1">
    <citation type="submission" date="2021-03" db="EMBL/GenBank/DDBJ databases">
        <title>Whole genome shotgun sequence of Actinoplanes consettensis NBRC 14913.</title>
        <authorList>
            <person name="Komaki H."/>
            <person name="Tamura T."/>
        </authorList>
    </citation>
    <scope>NUCLEOTIDE SEQUENCE</scope>
    <source>
        <strain evidence="1">NBRC 14913</strain>
    </source>
</reference>
<keyword evidence="2" id="KW-1185">Reference proteome</keyword>
<proteinExistence type="predicted"/>
<accession>A0A919T5B5</accession>
<sequence>MEVVERFVAGKNGDPARCEDAIVETRHHFAVIDGATDISGRSYDGMSGGRWAMVACAQALLTLADDIDAYAAVASLTRTLADRVDPDLSPAERPSAAVTIFSVTRREIWQIGDVGFAYAGLDPAVGQPRKRIDQIAADFRAAVIAASAPVDLDTEDPGREAVRALVGRQGNLRNTVGPYAYAGIDGRPVPPSLIVVHPLPATITDLIIASDGYPVIHPTLAETEAILATLIARDPWCVAELAGTKGVRRGQISFDDRSYLRLRASSR</sequence>